<proteinExistence type="predicted"/>
<dbReference type="SUPFAM" id="SSF50156">
    <property type="entry name" value="PDZ domain-like"/>
    <property type="match status" value="1"/>
</dbReference>
<dbReference type="InterPro" id="IPR036034">
    <property type="entry name" value="PDZ_sf"/>
</dbReference>
<reference evidence="3 4" key="1">
    <citation type="submission" date="2014-12" db="EMBL/GenBank/DDBJ databases">
        <title>Denitrispirillum autotrophicum gen. nov., sp. nov., Denitrifying, Facultatively Autotrophic Bacteria Isolated from Rice Paddy Soil.</title>
        <authorList>
            <person name="Ishii S."/>
            <person name="Ashida N."/>
            <person name="Ohno H."/>
            <person name="Otsuka S."/>
            <person name="Yokota A."/>
            <person name="Senoo K."/>
        </authorList>
    </citation>
    <scope>NUCLEOTIDE SEQUENCE [LARGE SCALE GENOMIC DNA]</scope>
    <source>
        <strain evidence="3 4">TSA66</strain>
    </source>
</reference>
<dbReference type="InterPro" id="IPR001478">
    <property type="entry name" value="PDZ"/>
</dbReference>
<evidence type="ECO:0000259" key="2">
    <source>
        <dbReference type="SMART" id="SM00228"/>
    </source>
</evidence>
<feature type="compositionally biased region" description="Pro residues" evidence="1">
    <location>
        <begin position="20"/>
        <end position="45"/>
    </location>
</feature>
<evidence type="ECO:0000313" key="3">
    <source>
        <dbReference type="EMBL" id="KIF83433.1"/>
    </source>
</evidence>
<comment type="caution">
    <text evidence="3">The sequence shown here is derived from an EMBL/GenBank/DDBJ whole genome shotgun (WGS) entry which is preliminary data.</text>
</comment>
<gene>
    <name evidence="3" type="ORF">TSA66_02310</name>
</gene>
<dbReference type="EMBL" id="JWJG01000028">
    <property type="protein sequence ID" value="KIF83433.1"/>
    <property type="molecule type" value="Genomic_DNA"/>
</dbReference>
<dbReference type="Proteomes" id="UP000031572">
    <property type="component" value="Unassembled WGS sequence"/>
</dbReference>
<evidence type="ECO:0000313" key="4">
    <source>
        <dbReference type="Proteomes" id="UP000031572"/>
    </source>
</evidence>
<evidence type="ECO:0000256" key="1">
    <source>
        <dbReference type="SAM" id="MobiDB-lite"/>
    </source>
</evidence>
<feature type="region of interest" description="Disordered" evidence="1">
    <location>
        <begin position="1"/>
        <end position="56"/>
    </location>
</feature>
<keyword evidence="4" id="KW-1185">Reference proteome</keyword>
<protein>
    <recommendedName>
        <fullName evidence="2">PDZ domain-containing protein</fullName>
    </recommendedName>
</protein>
<organism evidence="3 4">
    <name type="scientific">Noviherbaspirillum autotrophicum</name>
    <dbReference type="NCBI Taxonomy" id="709839"/>
    <lineage>
        <taxon>Bacteria</taxon>
        <taxon>Pseudomonadati</taxon>
        <taxon>Pseudomonadota</taxon>
        <taxon>Betaproteobacteria</taxon>
        <taxon>Burkholderiales</taxon>
        <taxon>Oxalobacteraceae</taxon>
        <taxon>Noviherbaspirillum</taxon>
    </lineage>
</organism>
<dbReference type="STRING" id="709839.TSA66_02310"/>
<accession>A0A0C1Y932</accession>
<dbReference type="Gene3D" id="2.30.42.10">
    <property type="match status" value="1"/>
</dbReference>
<dbReference type="SMART" id="SM00228">
    <property type="entry name" value="PDZ"/>
    <property type="match status" value="1"/>
</dbReference>
<sequence>MPPPTASAPPAPVVSQAKPPSLPVPTPPGPAVVAPAIPPASPPPEVVQETPPVPSHVDKDAALRKWVDQQNRIYRVAAPLLINNTELCPRHVKPILGFTAKNKYSFSREFIDAAQSSLGLGEELRVMNVLPASGAAQAGLREGDVLVAVEIEPAPQGPDAEHVAAALIGEEMQGRDSLHLTVMRDGERMALDVPLTPACAMALDLGNTDDARSFSDGRRVMVTRGMLDFAQSDDELAYALAREIARNEVMPEARPAMAELIDHLHTIDARTASGDAPAAAQGSYSVSDDSADKLAIYLLARAGYDLDGFQSFWERLESAGQRGIRPATTVASAHMPTVDQTIREIKTKKEDGLPLLP</sequence>
<name>A0A0C1Y932_9BURK</name>
<feature type="compositionally biased region" description="Pro residues" evidence="1">
    <location>
        <begin position="1"/>
        <end position="12"/>
    </location>
</feature>
<feature type="domain" description="PDZ" evidence="2">
    <location>
        <begin position="94"/>
        <end position="186"/>
    </location>
</feature>
<dbReference type="AlphaFoldDB" id="A0A0C1Y932"/>